<reference evidence="1 2" key="1">
    <citation type="journal article" date="2018" name="PLoS Genet.">
        <title>Population sequencing reveals clonal diversity and ancestral inbreeding in the grapevine cultivar Chardonnay.</title>
        <authorList>
            <person name="Roach M.J."/>
            <person name="Johnson D.L."/>
            <person name="Bohlmann J."/>
            <person name="van Vuuren H.J."/>
            <person name="Jones S.J."/>
            <person name="Pretorius I.S."/>
            <person name="Schmidt S.A."/>
            <person name="Borneman A.R."/>
        </authorList>
    </citation>
    <scope>NUCLEOTIDE SEQUENCE [LARGE SCALE GENOMIC DNA]</scope>
    <source>
        <strain evidence="2">cv. Chardonnay</strain>
        <tissue evidence="1">Leaf</tissue>
    </source>
</reference>
<dbReference type="InterPro" id="IPR026728">
    <property type="entry name" value="BLTP3A/B"/>
</dbReference>
<dbReference type="EMBL" id="QGNW01001540">
    <property type="protein sequence ID" value="RVW37337.1"/>
    <property type="molecule type" value="Genomic_DNA"/>
</dbReference>
<evidence type="ECO:0000313" key="1">
    <source>
        <dbReference type="EMBL" id="RVW37337.1"/>
    </source>
</evidence>
<proteinExistence type="predicted"/>
<gene>
    <name evidence="1" type="ORF">CK203_087727</name>
</gene>
<protein>
    <recommendedName>
        <fullName evidence="3">UHRF1-binding protein 1-like</fullName>
    </recommendedName>
</protein>
<sequence length="1221" mass="135158">MTLEVRTVNLLLETRGVLDAKEEQLVVNSPDKQVFLGVGTSSSHIATNRTDNWILNTGKGFLSCNRLTWTQFLLWTLHSLLFTRASPLASITIRNLLLYTTNENWHVVNLKEARDFSNDKKFIYVFKKLEWEFLSIDLLPHPDMFMDANIAHPEEEVNRRDEDGAKRVFFGGERFIEGISGEAYNVNCPVPPNFHHDQITVQRTELNSPLGLEVQLHITEAVCPALSEPGLRALLRFLTGLYVCLNRGDVDPKAQQEQILTEPPFSLSISLSHESWQRTTESAGRSLVSIIVDHIFLCIKDAEFRLELLMQSLFFSRVIINEFLSRYATHWEKLNAVPVFLMGKDKEPEPSYDWWTVSKIWFICGWLECRDTFSHPPCTLVQPSMQAVTKDVLHIPEFGISWFIIYSVENYNCFVAFDYAKIGYMSFRVGASICFLEQVKPSPAPPCFASQTVIDCQPLMIHLQEESCLRISSFLADGIVVNPGAVLPDFSVDSLVFTLKELDITIPMDTGESNISAGDSNSTHQSSFAGARLHIENLFFSESPKLKLRLLNLEKDPACFSLWAGQPIDASQKKWTTGASQLILSLETCSDLTGLQIPLERSSGSWRCVELKDACIEVAMATADGRPLISIPPPGGVVRVGVAFQQYLSNTSVEQLFFVLDLYTYFGRVSEKIAIVGKNNRPKTSENEALAGSLMEKVPSDTAVSLAVKDLQLQFLESSSMDIHEMPLVQFVGDDLFIKVTHRTLGGAIAISSTLHWGSVEIDCVDTEGNLLHENGTTLTSTENGLLSAGSGSPQLRPVFWVQNKWKHRSNGIARAIPLLDISVVHVIPYNARDIECHSLSVAACIAGVRLGGGMNYAETLLHRFGILGADGGPGEGLSKGLENLSAGPLSKLFKASPLLVDNLEENGSYRDGKDNGFLNLGKPDDVDVSIELKDWLFALEGAQETAERWWFYNDENIGREERCWHTTFQSLQVKAKGGPKRLLNGKGKSQETQKYPVELITVGIEGLQILKPNAAKGILQAGFPVEGIKETVETSGGINCEVSILVSEDNAHDEIGKWMVENLKFSVKQPIEAIVTKDELQYLAFLCKSEVDSMGRIAAGILRVLKLEGSVGQAAIDQLSNLGTEGFDKIFSPEILSPHSYASNIGFTPANGNGQSPHPSLESTVFSLEEAVLDSQAKCTALIAELRSSESSRHHLASVKQLSQKLESMQSLLAKLRTQV</sequence>
<name>A0A438DPD1_VITVI</name>
<dbReference type="AlphaFoldDB" id="A0A438DPD1"/>
<dbReference type="PANTHER" id="PTHR22774:SF11">
    <property type="entry name" value="CHOREIN N-TERMINAL DOMAIN-CONTAINING PROTEIN"/>
    <property type="match status" value="1"/>
</dbReference>
<evidence type="ECO:0000313" key="2">
    <source>
        <dbReference type="Proteomes" id="UP000288805"/>
    </source>
</evidence>
<accession>A0A438DPD1</accession>
<comment type="caution">
    <text evidence="1">The sequence shown here is derived from an EMBL/GenBank/DDBJ whole genome shotgun (WGS) entry which is preliminary data.</text>
</comment>
<evidence type="ECO:0008006" key="3">
    <source>
        <dbReference type="Google" id="ProtNLM"/>
    </source>
</evidence>
<organism evidence="1 2">
    <name type="scientific">Vitis vinifera</name>
    <name type="common">Grape</name>
    <dbReference type="NCBI Taxonomy" id="29760"/>
    <lineage>
        <taxon>Eukaryota</taxon>
        <taxon>Viridiplantae</taxon>
        <taxon>Streptophyta</taxon>
        <taxon>Embryophyta</taxon>
        <taxon>Tracheophyta</taxon>
        <taxon>Spermatophyta</taxon>
        <taxon>Magnoliopsida</taxon>
        <taxon>eudicotyledons</taxon>
        <taxon>Gunneridae</taxon>
        <taxon>Pentapetalae</taxon>
        <taxon>rosids</taxon>
        <taxon>Vitales</taxon>
        <taxon>Vitaceae</taxon>
        <taxon>Viteae</taxon>
        <taxon>Vitis</taxon>
    </lineage>
</organism>
<dbReference type="Proteomes" id="UP000288805">
    <property type="component" value="Unassembled WGS sequence"/>
</dbReference>
<dbReference type="PANTHER" id="PTHR22774">
    <property type="entry name" value="CHOREIN N-TERMINAL DOMAIN-CONTAINING PROTEIN"/>
    <property type="match status" value="1"/>
</dbReference>